<evidence type="ECO:0000259" key="4">
    <source>
        <dbReference type="Pfam" id="PF00668"/>
    </source>
</evidence>
<dbReference type="Pfam" id="PF00668">
    <property type="entry name" value="Condensation"/>
    <property type="match status" value="1"/>
</dbReference>
<organism evidence="6 7">
    <name type="scientific">Streptomyces parvus</name>
    <dbReference type="NCBI Taxonomy" id="66428"/>
    <lineage>
        <taxon>Bacteria</taxon>
        <taxon>Bacillati</taxon>
        <taxon>Actinomycetota</taxon>
        <taxon>Actinomycetes</taxon>
        <taxon>Kitasatosporales</taxon>
        <taxon>Streptomycetaceae</taxon>
        <taxon>Streptomyces</taxon>
    </lineage>
</organism>
<feature type="non-terminal residue" evidence="6">
    <location>
        <position position="638"/>
    </location>
</feature>
<comment type="caution">
    <text evidence="6">The sequence shown here is derived from an EMBL/GenBank/DDBJ whole genome shotgun (WGS) entry which is preliminary data.</text>
</comment>
<dbReference type="SUPFAM" id="SSF52777">
    <property type="entry name" value="CoA-dependent acyltransferases"/>
    <property type="match status" value="1"/>
</dbReference>
<evidence type="ECO:0000256" key="1">
    <source>
        <dbReference type="ARBA" id="ARBA00022450"/>
    </source>
</evidence>
<dbReference type="GO" id="GO:0031177">
    <property type="term" value="F:phosphopantetheine binding"/>
    <property type="evidence" value="ECO:0007669"/>
    <property type="project" value="TreeGrafter"/>
</dbReference>
<dbReference type="Gene3D" id="3.30.300.30">
    <property type="match status" value="1"/>
</dbReference>
<reference evidence="6 7" key="1">
    <citation type="submission" date="2019-08" db="EMBL/GenBank/DDBJ databases">
        <title>Draft genome for granaticin producer strain Streptomyces parvus C05.</title>
        <authorList>
            <person name="Gonzalez-Pimentel J.L."/>
        </authorList>
    </citation>
    <scope>NUCLEOTIDE SEQUENCE [LARGE SCALE GENOMIC DNA]</scope>
    <source>
        <strain evidence="6 7">C05</strain>
    </source>
</reference>
<dbReference type="NCBIfam" id="TIGR01733">
    <property type="entry name" value="AA-adenyl-dom"/>
    <property type="match status" value="1"/>
</dbReference>
<dbReference type="PANTHER" id="PTHR45527:SF1">
    <property type="entry name" value="FATTY ACID SYNTHASE"/>
    <property type="match status" value="1"/>
</dbReference>
<dbReference type="InterPro" id="IPR000873">
    <property type="entry name" value="AMP-dep_synth/lig_dom"/>
</dbReference>
<dbReference type="InterPro" id="IPR020845">
    <property type="entry name" value="AMP-binding_CS"/>
</dbReference>
<dbReference type="GO" id="GO:0005737">
    <property type="term" value="C:cytoplasm"/>
    <property type="evidence" value="ECO:0007669"/>
    <property type="project" value="TreeGrafter"/>
</dbReference>
<dbReference type="GO" id="GO:0044550">
    <property type="term" value="P:secondary metabolite biosynthetic process"/>
    <property type="evidence" value="ECO:0007669"/>
    <property type="project" value="TreeGrafter"/>
</dbReference>
<feature type="domain" description="AMP-dependent synthetase/ligase" evidence="3">
    <location>
        <begin position="168"/>
        <end position="519"/>
    </location>
</feature>
<keyword evidence="1" id="KW-0596">Phosphopantetheine</keyword>
<evidence type="ECO:0000259" key="5">
    <source>
        <dbReference type="Pfam" id="PF13193"/>
    </source>
</evidence>
<dbReference type="GO" id="GO:0043041">
    <property type="term" value="P:amino acid activation for nonribosomal peptide biosynthetic process"/>
    <property type="evidence" value="ECO:0007669"/>
    <property type="project" value="TreeGrafter"/>
</dbReference>
<gene>
    <name evidence="6" type="ORF">FY004_39245</name>
</gene>
<feature type="domain" description="AMP-binding enzyme C-terminal" evidence="5">
    <location>
        <begin position="577"/>
        <end position="637"/>
    </location>
</feature>
<dbReference type="AlphaFoldDB" id="A0A5D4HDH4"/>
<dbReference type="Gene3D" id="3.30.559.10">
    <property type="entry name" value="Chloramphenicol acetyltransferase-like domain"/>
    <property type="match status" value="1"/>
</dbReference>
<dbReference type="Gene3D" id="3.40.50.980">
    <property type="match status" value="2"/>
</dbReference>
<dbReference type="InterPro" id="IPR025110">
    <property type="entry name" value="AMP-bd_C"/>
</dbReference>
<keyword evidence="7" id="KW-1185">Reference proteome</keyword>
<dbReference type="InterPro" id="IPR010071">
    <property type="entry name" value="AA_adenyl_dom"/>
</dbReference>
<name>A0A5D4HDH4_9ACTN</name>
<dbReference type="RefSeq" id="WP_148905423.1">
    <property type="nucleotide sequence ID" value="NZ_VSZQ01000539.1"/>
</dbReference>
<dbReference type="InterPro" id="IPR045851">
    <property type="entry name" value="AMP-bd_C_sf"/>
</dbReference>
<dbReference type="PROSITE" id="PS00455">
    <property type="entry name" value="AMP_BINDING"/>
    <property type="match status" value="1"/>
</dbReference>
<dbReference type="SUPFAM" id="SSF56801">
    <property type="entry name" value="Acetyl-CoA synthetase-like"/>
    <property type="match status" value="1"/>
</dbReference>
<accession>A0A5D4HDH4</accession>
<dbReference type="PANTHER" id="PTHR45527">
    <property type="entry name" value="NONRIBOSOMAL PEPTIDE SYNTHETASE"/>
    <property type="match status" value="1"/>
</dbReference>
<dbReference type="GO" id="GO:0003824">
    <property type="term" value="F:catalytic activity"/>
    <property type="evidence" value="ECO:0007669"/>
    <property type="project" value="InterPro"/>
</dbReference>
<dbReference type="Pfam" id="PF00501">
    <property type="entry name" value="AMP-binding"/>
    <property type="match status" value="1"/>
</dbReference>
<keyword evidence="2" id="KW-0597">Phosphoprotein</keyword>
<protein>
    <submittedName>
        <fullName evidence="6">Amino acid adenylation domain-containing protein</fullName>
    </submittedName>
</protein>
<sequence>LPTRVRTAPSRTLGDAVADLHARQVALLDHQHLGLADIQQLVGMPALLDTMTVFENYPFDDEALSGSERAAGLDVRGIGGRDATHYPLTLAITLQGGRLRLVLKHRPDLYDTPAARTLLDRLTRALDHLAHRPDLPAGQLDLAPEASATLSGQPGTTAVLGCAGTVATVAADTPDAIAVRPLDGGQQPVTYAELVARAAEFAQRIREAGAGPETVVALLLPRSVDLVVAELAVAWAGAAYLPLHPDWPAERIRTVLGAAEAVALICRPGTDTDAYGPVAVLHPDGGSTPTGPRTHPAPPAPHRLAYVMYTSGSTGEPKGVAIPESAVLALASDSRFAGDAHRRVLVHSPHSFDAATHEIWGTLLRGGELVLAPDAPLDPARWRELLTGGPGRGGGADSAWFTAGLFALLAQDAPETFTALREVWTGGDVVSPGAVAAARAAAPHLRVVNGYGPTETTTFATAHLLDALDAEASAGGPLPIGRPLDGMTLRVLDAALRPVLPGVPGELYIGGDGLARGYHGRPGRTAERFVADPHGTPGERLYRTGDLVRIRPDGALDYLGRTDDQIKLRGHRVEPGESEAALLAEPGVARAAVILRTDLPGGPALVGYVVPAPGTAPDTEALRRRLAARLPDYQVPAH</sequence>
<proteinExistence type="predicted"/>
<dbReference type="EMBL" id="VSZQ01000539">
    <property type="protein sequence ID" value="TYR38614.1"/>
    <property type="molecule type" value="Genomic_DNA"/>
</dbReference>
<dbReference type="Gene3D" id="2.30.38.10">
    <property type="entry name" value="Luciferase, Domain 3"/>
    <property type="match status" value="1"/>
</dbReference>
<dbReference type="GO" id="GO:0008610">
    <property type="term" value="P:lipid biosynthetic process"/>
    <property type="evidence" value="ECO:0007669"/>
    <property type="project" value="UniProtKB-ARBA"/>
</dbReference>
<feature type="non-terminal residue" evidence="6">
    <location>
        <position position="1"/>
    </location>
</feature>
<evidence type="ECO:0000256" key="2">
    <source>
        <dbReference type="ARBA" id="ARBA00022553"/>
    </source>
</evidence>
<dbReference type="Gene3D" id="3.30.559.30">
    <property type="entry name" value="Nonribosomal peptide synthetase, condensation domain"/>
    <property type="match status" value="1"/>
</dbReference>
<dbReference type="InterPro" id="IPR023213">
    <property type="entry name" value="CAT-like_dom_sf"/>
</dbReference>
<evidence type="ECO:0000313" key="7">
    <source>
        <dbReference type="Proteomes" id="UP000323242"/>
    </source>
</evidence>
<dbReference type="FunFam" id="2.30.38.10:FF:000001">
    <property type="entry name" value="Non-ribosomal peptide synthetase PvdI"/>
    <property type="match status" value="1"/>
</dbReference>
<dbReference type="Pfam" id="PF13193">
    <property type="entry name" value="AMP-binding_C"/>
    <property type="match status" value="1"/>
</dbReference>
<dbReference type="InterPro" id="IPR001242">
    <property type="entry name" value="Condensation_dom"/>
</dbReference>
<feature type="domain" description="Condensation" evidence="4">
    <location>
        <begin position="1"/>
        <end position="147"/>
    </location>
</feature>
<dbReference type="Proteomes" id="UP000323242">
    <property type="component" value="Unassembled WGS sequence"/>
</dbReference>
<evidence type="ECO:0000259" key="3">
    <source>
        <dbReference type="Pfam" id="PF00501"/>
    </source>
</evidence>
<evidence type="ECO:0000313" key="6">
    <source>
        <dbReference type="EMBL" id="TYR38614.1"/>
    </source>
</evidence>